<evidence type="ECO:0000256" key="9">
    <source>
        <dbReference type="ARBA" id="ARBA00049940"/>
    </source>
</evidence>
<keyword evidence="10" id="KW-0813">Transport</keyword>
<reference evidence="11 12" key="1">
    <citation type="submission" date="2015-01" db="EMBL/GenBank/DDBJ databases">
        <title>Genome Assembly of Bacillus badius MTCC 1458.</title>
        <authorList>
            <person name="Verma A."/>
            <person name="Khatri I."/>
            <person name="Mual P."/>
            <person name="Subramanian S."/>
            <person name="Krishnamurthi S."/>
        </authorList>
    </citation>
    <scope>NUCLEOTIDE SEQUENCE [LARGE SCALE GENOMIC DNA]</scope>
    <source>
        <strain evidence="11 12">MTCC 1458</strain>
    </source>
</reference>
<dbReference type="RefSeq" id="WP_041094600.1">
    <property type="nucleotide sequence ID" value="NZ_JARTHD010000018.1"/>
</dbReference>
<comment type="subcellular location">
    <subcellularLocation>
        <location evidence="1 10">Cell membrane</location>
        <topology evidence="1 10">Multi-pass membrane protein</topology>
    </subcellularLocation>
</comment>
<keyword evidence="3 10" id="KW-0812">Transmembrane</keyword>
<comment type="similarity">
    <text evidence="7 10">Belongs to the fluoride channel Fluc/FEX (TC 1.A.43) family.</text>
</comment>
<evidence type="ECO:0000256" key="5">
    <source>
        <dbReference type="ARBA" id="ARBA00023136"/>
    </source>
</evidence>
<evidence type="ECO:0000313" key="11">
    <source>
        <dbReference type="EMBL" id="KIL79397.1"/>
    </source>
</evidence>
<dbReference type="HAMAP" id="MF_00454">
    <property type="entry name" value="FluC"/>
    <property type="match status" value="1"/>
</dbReference>
<evidence type="ECO:0000256" key="10">
    <source>
        <dbReference type="HAMAP-Rule" id="MF_00454"/>
    </source>
</evidence>
<keyword evidence="12" id="KW-1185">Reference proteome</keyword>
<comment type="caution">
    <text evidence="11">The sequence shown here is derived from an EMBL/GenBank/DDBJ whole genome shotgun (WGS) entry which is preliminary data.</text>
</comment>
<name>A0ABR5AXC4_BACBA</name>
<organism evidence="11 12">
    <name type="scientific">Bacillus badius</name>
    <dbReference type="NCBI Taxonomy" id="1455"/>
    <lineage>
        <taxon>Bacteria</taxon>
        <taxon>Bacillati</taxon>
        <taxon>Bacillota</taxon>
        <taxon>Bacilli</taxon>
        <taxon>Bacillales</taxon>
        <taxon>Bacillaceae</taxon>
        <taxon>Pseudobacillus</taxon>
    </lineage>
</organism>
<evidence type="ECO:0000313" key="12">
    <source>
        <dbReference type="Proteomes" id="UP000031982"/>
    </source>
</evidence>
<feature type="binding site" evidence="10">
    <location>
        <position position="75"/>
    </location>
    <ligand>
        <name>Na(+)</name>
        <dbReference type="ChEBI" id="CHEBI:29101"/>
        <note>structural</note>
    </ligand>
</feature>
<keyword evidence="10" id="KW-0406">Ion transport</keyword>
<dbReference type="PANTHER" id="PTHR28259:SF1">
    <property type="entry name" value="FLUORIDE EXPORT PROTEIN 1-RELATED"/>
    <property type="match status" value="1"/>
</dbReference>
<keyword evidence="4 10" id="KW-1133">Transmembrane helix</keyword>
<evidence type="ECO:0000256" key="8">
    <source>
        <dbReference type="ARBA" id="ARBA00035585"/>
    </source>
</evidence>
<dbReference type="NCBIfam" id="TIGR00494">
    <property type="entry name" value="crcB"/>
    <property type="match status" value="1"/>
</dbReference>
<comment type="activity regulation">
    <text evidence="10">Na(+) is not transported, but it plays an essential structural role and its presence is essential for fluoride channel function.</text>
</comment>
<dbReference type="EMBL" id="JXLP01000003">
    <property type="protein sequence ID" value="KIL79397.1"/>
    <property type="molecule type" value="Genomic_DNA"/>
</dbReference>
<feature type="transmembrane region" description="Helical" evidence="10">
    <location>
        <begin position="62"/>
        <end position="80"/>
    </location>
</feature>
<protein>
    <recommendedName>
        <fullName evidence="10">Fluoride-specific ion channel FluC</fullName>
    </recommendedName>
</protein>
<evidence type="ECO:0000256" key="3">
    <source>
        <dbReference type="ARBA" id="ARBA00022692"/>
    </source>
</evidence>
<sequence length="128" mass="13640">MKGFFVMAGGFAGAISRYGFGEWIDPVHGFPLGTLLINLIGCFLLGWFLTYVSCSPRVKPEIVLMIGTGFIGSFTTFSTFSVETIRLVQAGSVLPAVLYVLLSTLAGLLLAEAGRRWALSGGKEGGKE</sequence>
<dbReference type="InterPro" id="IPR003691">
    <property type="entry name" value="FluC"/>
</dbReference>
<keyword evidence="5 10" id="KW-0472">Membrane</keyword>
<keyword evidence="10" id="KW-0479">Metal-binding</keyword>
<comment type="function">
    <text evidence="9 10">Fluoride-specific ion channel. Important for reducing fluoride concentration in the cell, thus reducing its toxicity.</text>
</comment>
<gene>
    <name evidence="10" type="primary">fluC</name>
    <name evidence="10" type="synonym">crcB</name>
    <name evidence="11" type="ORF">SD77_3263</name>
</gene>
<comment type="catalytic activity">
    <reaction evidence="8">
        <text>fluoride(in) = fluoride(out)</text>
        <dbReference type="Rhea" id="RHEA:76159"/>
        <dbReference type="ChEBI" id="CHEBI:17051"/>
    </reaction>
    <physiologicalReaction direction="left-to-right" evidence="8">
        <dbReference type="Rhea" id="RHEA:76160"/>
    </physiologicalReaction>
</comment>
<evidence type="ECO:0000256" key="4">
    <source>
        <dbReference type="ARBA" id="ARBA00022989"/>
    </source>
</evidence>
<feature type="transmembrane region" description="Helical" evidence="10">
    <location>
        <begin position="92"/>
        <end position="111"/>
    </location>
</feature>
<keyword evidence="2 10" id="KW-1003">Cell membrane</keyword>
<feature type="transmembrane region" description="Helical" evidence="10">
    <location>
        <begin position="31"/>
        <end position="50"/>
    </location>
</feature>
<feature type="binding site" evidence="10">
    <location>
        <position position="72"/>
    </location>
    <ligand>
        <name>Na(+)</name>
        <dbReference type="ChEBI" id="CHEBI:29101"/>
        <note>structural</note>
    </ligand>
</feature>
<dbReference type="PANTHER" id="PTHR28259">
    <property type="entry name" value="FLUORIDE EXPORT PROTEIN 1-RELATED"/>
    <property type="match status" value="1"/>
</dbReference>
<proteinExistence type="inferred from homology"/>
<evidence type="ECO:0000256" key="6">
    <source>
        <dbReference type="ARBA" id="ARBA00023303"/>
    </source>
</evidence>
<dbReference type="Proteomes" id="UP000031982">
    <property type="component" value="Unassembled WGS sequence"/>
</dbReference>
<accession>A0ABR5AXC4</accession>
<evidence type="ECO:0000256" key="2">
    <source>
        <dbReference type="ARBA" id="ARBA00022475"/>
    </source>
</evidence>
<dbReference type="Pfam" id="PF02537">
    <property type="entry name" value="CRCB"/>
    <property type="match status" value="1"/>
</dbReference>
<evidence type="ECO:0000256" key="1">
    <source>
        <dbReference type="ARBA" id="ARBA00004651"/>
    </source>
</evidence>
<keyword evidence="10" id="KW-0915">Sodium</keyword>
<keyword evidence="6 10" id="KW-0407">Ion channel</keyword>
<evidence type="ECO:0000256" key="7">
    <source>
        <dbReference type="ARBA" id="ARBA00035120"/>
    </source>
</evidence>